<sequence length="186" mass="21697">MTNHNNEFNAFMIRYITRLYNDHDYASLKRMNVKPDLAKEIANMSVGNSERLSNFNSLICDLPAFDEPRFAMLIKYIHREDAKSDIIDRMVKLEASQVMLYKLAAVDRDEYRDRRIKLGLPQASSGRPATITEEQTARLHEALHIHENEPDKLLRYFKVGVASRIPLSQIWHYMNSSSTNYETTEQ</sequence>
<protein>
    <submittedName>
        <fullName evidence="1">Uncharacterized protein</fullName>
    </submittedName>
</protein>
<evidence type="ECO:0000313" key="1">
    <source>
        <dbReference type="EMBL" id="VAW63228.1"/>
    </source>
</evidence>
<proteinExistence type="predicted"/>
<organism evidence="1">
    <name type="scientific">hydrothermal vent metagenome</name>
    <dbReference type="NCBI Taxonomy" id="652676"/>
    <lineage>
        <taxon>unclassified sequences</taxon>
        <taxon>metagenomes</taxon>
        <taxon>ecological metagenomes</taxon>
    </lineage>
</organism>
<dbReference type="InterPro" id="IPR036194">
    <property type="entry name" value="FlhD_sf"/>
</dbReference>
<dbReference type="EMBL" id="UOFH01000245">
    <property type="protein sequence ID" value="VAW63228.1"/>
    <property type="molecule type" value="Genomic_DNA"/>
</dbReference>
<reference evidence="1" key="1">
    <citation type="submission" date="2018-06" db="EMBL/GenBank/DDBJ databases">
        <authorList>
            <person name="Zhirakovskaya E."/>
        </authorList>
    </citation>
    <scope>NUCLEOTIDE SEQUENCE</scope>
</reference>
<gene>
    <name evidence="1" type="ORF">MNBD_GAMMA08-1558</name>
</gene>
<dbReference type="InterPro" id="IPR021364">
    <property type="entry name" value="DUF2857"/>
</dbReference>
<dbReference type="AlphaFoldDB" id="A0A3B0X4I9"/>
<accession>A0A3B0X4I9</accession>
<dbReference type="SUPFAM" id="SSF63592">
    <property type="entry name" value="Flagellar transcriptional activator FlhD"/>
    <property type="match status" value="1"/>
</dbReference>
<name>A0A3B0X4I9_9ZZZZ</name>
<dbReference type="Pfam" id="PF11198">
    <property type="entry name" value="DUF2857"/>
    <property type="match status" value="1"/>
</dbReference>